<dbReference type="InterPro" id="IPR041295">
    <property type="entry name" value="MapZ_EC1"/>
</dbReference>
<feature type="compositionally biased region" description="Basic and acidic residues" evidence="1">
    <location>
        <begin position="138"/>
        <end position="155"/>
    </location>
</feature>
<feature type="compositionally biased region" description="Basic and acidic residues" evidence="1">
    <location>
        <begin position="109"/>
        <end position="128"/>
    </location>
</feature>
<evidence type="ECO:0000259" key="3">
    <source>
        <dbReference type="Pfam" id="PF18041"/>
    </source>
</evidence>
<comment type="caution">
    <text evidence="5">The sequence shown here is derived from an EMBL/GenBank/DDBJ whole genome shotgun (WGS) entry which is preliminary data.</text>
</comment>
<feature type="domain" description="MapZ extracellular" evidence="3">
    <location>
        <begin position="280"/>
        <end position="400"/>
    </location>
</feature>
<feature type="domain" description="MapZ extracellular C-terminal" evidence="4">
    <location>
        <begin position="476"/>
        <end position="554"/>
    </location>
</feature>
<dbReference type="Pfam" id="PF18708">
    <property type="entry name" value="MapZ_C2"/>
    <property type="match status" value="1"/>
</dbReference>
<keyword evidence="2" id="KW-0472">Membrane</keyword>
<protein>
    <recommendedName>
        <fullName evidence="7">Mid-cell-anchored protein Z</fullName>
    </recommendedName>
</protein>
<keyword evidence="6" id="KW-1185">Reference proteome</keyword>
<dbReference type="RefSeq" id="WP_153496627.1">
    <property type="nucleotide sequence ID" value="NZ_CAXYUY010000012.1"/>
</dbReference>
<feature type="compositionally biased region" description="Basic and acidic residues" evidence="1">
    <location>
        <begin position="84"/>
        <end position="94"/>
    </location>
</feature>
<feature type="region of interest" description="Disordered" evidence="1">
    <location>
        <begin position="61"/>
        <end position="155"/>
    </location>
</feature>
<reference evidence="5 6" key="1">
    <citation type="submission" date="2019-10" db="EMBL/GenBank/DDBJ databases">
        <authorList>
            <person name="Dong K."/>
        </authorList>
    </citation>
    <scope>NUCLEOTIDE SEQUENCE [LARGE SCALE GENOMIC DNA]</scope>
    <source>
        <strain evidence="5 6">DSM 28960</strain>
    </source>
</reference>
<organism evidence="5 6">
    <name type="scientific">Lactococcus hircilactis</name>
    <dbReference type="NCBI Taxonomy" id="1494462"/>
    <lineage>
        <taxon>Bacteria</taxon>
        <taxon>Bacillati</taxon>
        <taxon>Bacillota</taxon>
        <taxon>Bacilli</taxon>
        <taxon>Lactobacillales</taxon>
        <taxon>Streptococcaceae</taxon>
        <taxon>Lactococcus</taxon>
    </lineage>
</organism>
<sequence>MTTDQKDPEKKFGEKTLKLKDLNQFTIGEIVEKSKRVDQENNESETVLDKYIRQHRAEIEEAKNKDLEDYIKSERSQLNIQPKNEPKEAQKEAEITGDAQHHFVASETQDTREADKKEQESKRGKEEPALPSTTETQVKSDDFSHDVSELLTPKKELKVFEPTFDAVTFADEPAVASHLEAQVQKESEAAEIKEPTLKKAVEESTQETVQESTVKSTQAPSEKESVQASKSETLPQKEESVAHKKSYKRPLIVGACAVILIAFGASYLALQNGKNHTQPVKTTQASKTSSAWSKFNQEYKNFFIDSAQTELRNREFSQLNQLSNQMNQVTNASEHSKAQKKYDTLKTQVDAINQVNGLFENDVINDGTLSHGTLKAGATLFATPTTSNAKLNRLLNEAMTDAKNQKAAQTSASVAKSQAKASSEASQKASSAASAEKSTPASSAATTTTSNPNGLSASGVTLDNSLSRVQPQANLNSSDPAFSWGAGVKESVLDKARSRGYITGDNYILAPVAIHTTNGNGSPAGIRSGYYNLYDPSGHYLFSINCKTGYFFGNASNHSLDFSE</sequence>
<dbReference type="EMBL" id="WITJ01000011">
    <property type="protein sequence ID" value="MQW39960.1"/>
    <property type="molecule type" value="Genomic_DNA"/>
</dbReference>
<feature type="compositionally biased region" description="Basic and acidic residues" evidence="1">
    <location>
        <begin position="61"/>
        <end position="75"/>
    </location>
</feature>
<feature type="transmembrane region" description="Helical" evidence="2">
    <location>
        <begin position="251"/>
        <end position="270"/>
    </location>
</feature>
<keyword evidence="2" id="KW-0812">Transmembrane</keyword>
<feature type="region of interest" description="Disordered" evidence="1">
    <location>
        <begin position="185"/>
        <end position="243"/>
    </location>
</feature>
<dbReference type="AlphaFoldDB" id="A0A7X1ZBB5"/>
<feature type="compositionally biased region" description="Basic and acidic residues" evidence="1">
    <location>
        <begin position="185"/>
        <end position="202"/>
    </location>
</feature>
<evidence type="ECO:0008006" key="7">
    <source>
        <dbReference type="Google" id="ProtNLM"/>
    </source>
</evidence>
<dbReference type="Pfam" id="PF18041">
    <property type="entry name" value="MapZ_EC1"/>
    <property type="match status" value="1"/>
</dbReference>
<proteinExistence type="predicted"/>
<dbReference type="Proteomes" id="UP000439550">
    <property type="component" value="Unassembled WGS sequence"/>
</dbReference>
<name>A0A7X1ZBB5_9LACT</name>
<feature type="compositionally biased region" description="Polar residues" evidence="1">
    <location>
        <begin position="451"/>
        <end position="461"/>
    </location>
</feature>
<evidence type="ECO:0000256" key="2">
    <source>
        <dbReference type="SAM" id="Phobius"/>
    </source>
</evidence>
<dbReference type="InterPro" id="IPR040532">
    <property type="entry name" value="MapZ_C2"/>
</dbReference>
<evidence type="ECO:0000313" key="6">
    <source>
        <dbReference type="Proteomes" id="UP000439550"/>
    </source>
</evidence>
<feature type="region of interest" description="Disordered" evidence="1">
    <location>
        <begin position="402"/>
        <end position="461"/>
    </location>
</feature>
<keyword evidence="2" id="KW-1133">Transmembrane helix</keyword>
<gene>
    <name evidence="5" type="ORF">GHI93_08475</name>
</gene>
<evidence type="ECO:0000259" key="4">
    <source>
        <dbReference type="Pfam" id="PF18708"/>
    </source>
</evidence>
<accession>A0A7X1ZBB5</accession>
<feature type="compositionally biased region" description="Low complexity" evidence="1">
    <location>
        <begin position="405"/>
        <end position="450"/>
    </location>
</feature>
<evidence type="ECO:0000256" key="1">
    <source>
        <dbReference type="SAM" id="MobiDB-lite"/>
    </source>
</evidence>
<dbReference type="OrthoDB" id="2199073at2"/>
<feature type="compositionally biased region" description="Polar residues" evidence="1">
    <location>
        <begin position="215"/>
        <end position="234"/>
    </location>
</feature>
<evidence type="ECO:0000313" key="5">
    <source>
        <dbReference type="EMBL" id="MQW39960.1"/>
    </source>
</evidence>